<sequence length="62" mass="6997">MGIFKKTLKNEPFGLVDNSEFLTCILLSLFSDVFTDDRPLWVLFPYVSNGAGDGNIQKDIKK</sequence>
<dbReference type="Proteomes" id="UP001235840">
    <property type="component" value="Unassembled WGS sequence"/>
</dbReference>
<dbReference type="RefSeq" id="WP_307397901.1">
    <property type="nucleotide sequence ID" value="NZ_JAUSTY010000027.1"/>
</dbReference>
<gene>
    <name evidence="1" type="ORF">J2S11_004243</name>
</gene>
<proteinExistence type="predicted"/>
<keyword evidence="2" id="KW-1185">Reference proteome</keyword>
<organism evidence="1 2">
    <name type="scientific">Caldalkalibacillus horti</name>
    <dbReference type="NCBI Taxonomy" id="77523"/>
    <lineage>
        <taxon>Bacteria</taxon>
        <taxon>Bacillati</taxon>
        <taxon>Bacillota</taxon>
        <taxon>Bacilli</taxon>
        <taxon>Bacillales</taxon>
        <taxon>Bacillaceae</taxon>
        <taxon>Caldalkalibacillus</taxon>
    </lineage>
</organism>
<evidence type="ECO:0000313" key="2">
    <source>
        <dbReference type="Proteomes" id="UP001235840"/>
    </source>
</evidence>
<evidence type="ECO:0000313" key="1">
    <source>
        <dbReference type="EMBL" id="MDQ0168281.1"/>
    </source>
</evidence>
<reference evidence="1 2" key="1">
    <citation type="submission" date="2023-07" db="EMBL/GenBank/DDBJ databases">
        <title>Genomic Encyclopedia of Type Strains, Phase IV (KMG-IV): sequencing the most valuable type-strain genomes for metagenomic binning, comparative biology and taxonomic classification.</title>
        <authorList>
            <person name="Goeker M."/>
        </authorList>
    </citation>
    <scope>NUCLEOTIDE SEQUENCE [LARGE SCALE GENOMIC DNA]</scope>
    <source>
        <strain evidence="1 2">DSM 12751</strain>
    </source>
</reference>
<name>A0ABT9W4W5_9BACI</name>
<feature type="non-terminal residue" evidence="1">
    <location>
        <position position="62"/>
    </location>
</feature>
<accession>A0ABT9W4W5</accession>
<protein>
    <submittedName>
        <fullName evidence="1">Uncharacterized protein</fullName>
    </submittedName>
</protein>
<dbReference type="EMBL" id="JAUSTY010000027">
    <property type="protein sequence ID" value="MDQ0168281.1"/>
    <property type="molecule type" value="Genomic_DNA"/>
</dbReference>
<comment type="caution">
    <text evidence="1">The sequence shown here is derived from an EMBL/GenBank/DDBJ whole genome shotgun (WGS) entry which is preliminary data.</text>
</comment>